<dbReference type="SUPFAM" id="SSF52540">
    <property type="entry name" value="P-loop containing nucleoside triphosphate hydrolases"/>
    <property type="match status" value="1"/>
</dbReference>
<dbReference type="InterPro" id="IPR036640">
    <property type="entry name" value="ABC1_TM_sf"/>
</dbReference>
<dbReference type="GO" id="GO:0005524">
    <property type="term" value="F:ATP binding"/>
    <property type="evidence" value="ECO:0007669"/>
    <property type="project" value="UniProtKB-KW"/>
</dbReference>
<dbReference type="PANTHER" id="PTHR24221:SF654">
    <property type="entry name" value="ATP-BINDING CASSETTE SUB-FAMILY B MEMBER 6"/>
    <property type="match status" value="1"/>
</dbReference>
<dbReference type="InterPro" id="IPR039421">
    <property type="entry name" value="Type_1_exporter"/>
</dbReference>
<dbReference type="Proteomes" id="UP000221394">
    <property type="component" value="Unassembled WGS sequence"/>
</dbReference>
<dbReference type="SUPFAM" id="SSF90123">
    <property type="entry name" value="ABC transporter transmembrane region"/>
    <property type="match status" value="1"/>
</dbReference>
<dbReference type="PANTHER" id="PTHR24221">
    <property type="entry name" value="ATP-BINDING CASSETTE SUB-FAMILY B"/>
    <property type="match status" value="1"/>
</dbReference>
<feature type="transmembrane region" description="Helical" evidence="9">
    <location>
        <begin position="151"/>
        <end position="169"/>
    </location>
</feature>
<dbReference type="SMART" id="SM00382">
    <property type="entry name" value="AAA"/>
    <property type="match status" value="1"/>
</dbReference>
<feature type="domain" description="ABC transmembrane type-1" evidence="11">
    <location>
        <begin position="31"/>
        <end position="318"/>
    </location>
</feature>
<dbReference type="InterPro" id="IPR017871">
    <property type="entry name" value="ABC_transporter-like_CS"/>
</dbReference>
<dbReference type="PROSITE" id="PS00211">
    <property type="entry name" value="ABC_TRANSPORTER_1"/>
    <property type="match status" value="1"/>
</dbReference>
<evidence type="ECO:0000259" key="11">
    <source>
        <dbReference type="PROSITE" id="PS50929"/>
    </source>
</evidence>
<feature type="transmembrane region" description="Helical" evidence="9">
    <location>
        <begin position="175"/>
        <end position="193"/>
    </location>
</feature>
<dbReference type="PROSITE" id="PS50929">
    <property type="entry name" value="ABC_TM1F"/>
    <property type="match status" value="1"/>
</dbReference>
<evidence type="ECO:0000256" key="4">
    <source>
        <dbReference type="ARBA" id="ARBA00022692"/>
    </source>
</evidence>
<dbReference type="InterPro" id="IPR003593">
    <property type="entry name" value="AAA+_ATPase"/>
</dbReference>
<dbReference type="GO" id="GO:0005886">
    <property type="term" value="C:plasma membrane"/>
    <property type="evidence" value="ECO:0007669"/>
    <property type="project" value="UniProtKB-SubCell"/>
</dbReference>
<dbReference type="Pfam" id="PF00664">
    <property type="entry name" value="ABC_membrane"/>
    <property type="match status" value="1"/>
</dbReference>
<evidence type="ECO:0000256" key="3">
    <source>
        <dbReference type="ARBA" id="ARBA00022475"/>
    </source>
</evidence>
<keyword evidence="7 9" id="KW-1133">Transmembrane helix</keyword>
<feature type="transmembrane region" description="Helical" evidence="9">
    <location>
        <begin position="29"/>
        <end position="53"/>
    </location>
</feature>
<comment type="subcellular location">
    <subcellularLocation>
        <location evidence="1">Cell membrane</location>
        <topology evidence="1">Multi-pass membrane protein</topology>
    </subcellularLocation>
</comment>
<reference evidence="12 13" key="1">
    <citation type="submission" date="2017-10" db="EMBL/GenBank/DDBJ databases">
        <title>Sequencing the genomes of 1000 actinobacteria strains.</title>
        <authorList>
            <person name="Klenk H.-P."/>
        </authorList>
    </citation>
    <scope>NUCLEOTIDE SEQUENCE [LARGE SCALE GENOMIC DNA]</scope>
    <source>
        <strain evidence="12 13">DSM 21574</strain>
    </source>
</reference>
<gene>
    <name evidence="12" type="ORF">ATL41_0438</name>
</gene>
<evidence type="ECO:0000256" key="5">
    <source>
        <dbReference type="ARBA" id="ARBA00022741"/>
    </source>
</evidence>
<dbReference type="InterPro" id="IPR027417">
    <property type="entry name" value="P-loop_NTPase"/>
</dbReference>
<evidence type="ECO:0000256" key="1">
    <source>
        <dbReference type="ARBA" id="ARBA00004651"/>
    </source>
</evidence>
<dbReference type="GO" id="GO:0034040">
    <property type="term" value="F:ATPase-coupled lipid transmembrane transporter activity"/>
    <property type="evidence" value="ECO:0007669"/>
    <property type="project" value="TreeGrafter"/>
</dbReference>
<dbReference type="InterPro" id="IPR011527">
    <property type="entry name" value="ABC1_TM_dom"/>
</dbReference>
<evidence type="ECO:0000256" key="6">
    <source>
        <dbReference type="ARBA" id="ARBA00022840"/>
    </source>
</evidence>
<evidence type="ECO:0000256" key="7">
    <source>
        <dbReference type="ARBA" id="ARBA00022989"/>
    </source>
</evidence>
<dbReference type="EMBL" id="PDJH01000001">
    <property type="protein sequence ID" value="PFG35742.1"/>
    <property type="molecule type" value="Genomic_DNA"/>
</dbReference>
<evidence type="ECO:0000256" key="8">
    <source>
        <dbReference type="ARBA" id="ARBA00023136"/>
    </source>
</evidence>
<protein>
    <submittedName>
        <fullName evidence="12">ABC-type multidrug transport system fused ATPase/permease subunit</fullName>
    </submittedName>
</protein>
<dbReference type="AlphaFoldDB" id="A0A2A9EBV9"/>
<keyword evidence="8 9" id="KW-0472">Membrane</keyword>
<dbReference type="GO" id="GO:0016887">
    <property type="term" value="F:ATP hydrolysis activity"/>
    <property type="evidence" value="ECO:0007669"/>
    <property type="project" value="InterPro"/>
</dbReference>
<dbReference type="GO" id="GO:0140359">
    <property type="term" value="F:ABC-type transporter activity"/>
    <property type="evidence" value="ECO:0007669"/>
    <property type="project" value="InterPro"/>
</dbReference>
<evidence type="ECO:0000256" key="9">
    <source>
        <dbReference type="SAM" id="Phobius"/>
    </source>
</evidence>
<evidence type="ECO:0000313" key="13">
    <source>
        <dbReference type="Proteomes" id="UP000221394"/>
    </source>
</evidence>
<proteinExistence type="predicted"/>
<dbReference type="FunFam" id="3.40.50.300:FF:000854">
    <property type="entry name" value="Multidrug ABC transporter ATP-binding protein"/>
    <property type="match status" value="1"/>
</dbReference>
<evidence type="ECO:0000259" key="10">
    <source>
        <dbReference type="PROSITE" id="PS50893"/>
    </source>
</evidence>
<name>A0A2A9EBV9_9MICO</name>
<accession>A0A2A9EBV9</accession>
<keyword evidence="2" id="KW-0813">Transport</keyword>
<keyword evidence="4 9" id="KW-0812">Transmembrane</keyword>
<dbReference type="Gene3D" id="3.40.50.300">
    <property type="entry name" value="P-loop containing nucleotide triphosphate hydrolases"/>
    <property type="match status" value="1"/>
</dbReference>
<evidence type="ECO:0000313" key="12">
    <source>
        <dbReference type="EMBL" id="PFG35742.1"/>
    </source>
</evidence>
<feature type="domain" description="ABC transporter" evidence="10">
    <location>
        <begin position="353"/>
        <end position="597"/>
    </location>
</feature>
<dbReference type="InterPro" id="IPR003439">
    <property type="entry name" value="ABC_transporter-like_ATP-bd"/>
</dbReference>
<organism evidence="12 13">
    <name type="scientific">Flavimobilis soli</name>
    <dbReference type="NCBI Taxonomy" id="442709"/>
    <lineage>
        <taxon>Bacteria</taxon>
        <taxon>Bacillati</taxon>
        <taxon>Actinomycetota</taxon>
        <taxon>Actinomycetes</taxon>
        <taxon>Micrococcales</taxon>
        <taxon>Jonesiaceae</taxon>
        <taxon>Flavimobilis</taxon>
    </lineage>
</organism>
<keyword evidence="5" id="KW-0547">Nucleotide-binding</keyword>
<keyword evidence="6" id="KW-0067">ATP-binding</keyword>
<feature type="transmembrane region" description="Helical" evidence="9">
    <location>
        <begin position="73"/>
        <end position="92"/>
    </location>
</feature>
<comment type="caution">
    <text evidence="12">The sequence shown here is derived from an EMBL/GenBank/DDBJ whole genome shotgun (WGS) entry which is preliminary data.</text>
</comment>
<dbReference type="PROSITE" id="PS50893">
    <property type="entry name" value="ABC_TRANSPORTER_2"/>
    <property type="match status" value="1"/>
</dbReference>
<dbReference type="Gene3D" id="1.20.1560.10">
    <property type="entry name" value="ABC transporter type 1, transmembrane domain"/>
    <property type="match status" value="1"/>
</dbReference>
<sequence>MRRPHALPGSRARQSIVLMARGIRDEWRTYVLAIGISAIGGALTVAVSVVLGRATDSVVVPALSGADVTPGDVWRAGAAIAAAALALALSVAGRRIFAGIGYAKLGANHRRAVTHRFLELPVSWHRSQPTGQLLAHASSDAEAATGVFNPLPFALGVAVMLVVATVQLFAVDAYLAVAALVVLPLVLAVNVVFQRRMTPAVTAAQQLRGAVSDTAHESFEAGLLVKALGTAEREERRFDAVAQELRAANVRAGRVRAYFDPLIELLPSLGTLLVLGVGAWRASTGAVGTGEIVAAAYLLTMLAVPVRAFGWVLGELPRALVGYERISRVIDADGDLVPGTGALPPRDSLGVAVDLDGVSVVVPTGRGPVKLLSDVSLHVDPGTVVAVVGPTGAGKTTLVSLLARLFDPTDGTVRLDGVDARDLSTEQLTSAVALVGQSTFVFEDTVRANVTLQDADDPSAPSDDAVWAALDQAHVGDVVRALPGGLDAPLGERGASLSGGQRQRLAFARALVRRPRLLVLDDATSAVDPRVEGDILGSLRGAGSRDDHPTVVMVAYRMSSVALADAVVHVAGGRVVDTGTHAELMQRDPGYAALATAYEDEAARRADEREGEGS</sequence>
<feature type="transmembrane region" description="Helical" evidence="9">
    <location>
        <begin position="292"/>
        <end position="313"/>
    </location>
</feature>
<dbReference type="RefSeq" id="WP_245854574.1">
    <property type="nucleotide sequence ID" value="NZ_PDJH01000001.1"/>
</dbReference>
<keyword evidence="13" id="KW-1185">Reference proteome</keyword>
<keyword evidence="3" id="KW-1003">Cell membrane</keyword>
<evidence type="ECO:0000256" key="2">
    <source>
        <dbReference type="ARBA" id="ARBA00022448"/>
    </source>
</evidence>
<dbReference type="Pfam" id="PF00005">
    <property type="entry name" value="ABC_tran"/>
    <property type="match status" value="1"/>
</dbReference>